<organism evidence="1 2">
    <name type="scientific">Paraburkholderia fungorum</name>
    <dbReference type="NCBI Taxonomy" id="134537"/>
    <lineage>
        <taxon>Bacteria</taxon>
        <taxon>Pseudomonadati</taxon>
        <taxon>Pseudomonadota</taxon>
        <taxon>Betaproteobacteria</taxon>
        <taxon>Burkholderiales</taxon>
        <taxon>Burkholderiaceae</taxon>
        <taxon>Paraburkholderia</taxon>
    </lineage>
</organism>
<comment type="caution">
    <text evidence="1">The sequence shown here is derived from an EMBL/GenBank/DDBJ whole genome shotgun (WGS) entry which is preliminary data.</text>
</comment>
<name>A0AAP5UVY1_9BURK</name>
<dbReference type="EMBL" id="JANSLM010000008">
    <property type="protein sequence ID" value="MDT8840356.1"/>
    <property type="molecule type" value="Genomic_DNA"/>
</dbReference>
<reference evidence="1" key="1">
    <citation type="submission" date="2022-08" db="EMBL/GenBank/DDBJ databases">
        <authorList>
            <person name="Kim S.-J."/>
        </authorList>
    </citation>
    <scope>NUCLEOTIDE SEQUENCE</scope>
    <source>
        <strain evidence="1">KJ</strain>
    </source>
</reference>
<accession>A0AAP5UVY1</accession>
<proteinExistence type="predicted"/>
<gene>
    <name evidence="1" type="ORF">ParKJ_23305</name>
</gene>
<dbReference type="Proteomes" id="UP001246473">
    <property type="component" value="Unassembled WGS sequence"/>
</dbReference>
<protein>
    <recommendedName>
        <fullName evidence="3">Fis family transcriptional regulator</fullName>
    </recommendedName>
</protein>
<evidence type="ECO:0000313" key="2">
    <source>
        <dbReference type="Proteomes" id="UP001246473"/>
    </source>
</evidence>
<evidence type="ECO:0008006" key="3">
    <source>
        <dbReference type="Google" id="ProtNLM"/>
    </source>
</evidence>
<dbReference type="RefSeq" id="WP_315697215.1">
    <property type="nucleotide sequence ID" value="NZ_JANSLM010000008.1"/>
</dbReference>
<sequence>MPRSVTRKSGRKPLTREMLLPLPVAKFRAVSLENHLALVAMRTGNGNVDQMSCLLKTVYLAWFMHDCETADNRGLFRDAESALECSATRAERGDGWTFSDGDSAAVERVLALHDGQLASMPSHRYTAAWERLQRFITSDARSPFPTLETA</sequence>
<evidence type="ECO:0000313" key="1">
    <source>
        <dbReference type="EMBL" id="MDT8840356.1"/>
    </source>
</evidence>
<dbReference type="AlphaFoldDB" id="A0AAP5UVY1"/>